<protein>
    <submittedName>
        <fullName evidence="1">Uncharacterized protein</fullName>
    </submittedName>
</protein>
<keyword evidence="2" id="KW-1185">Reference proteome</keyword>
<evidence type="ECO:0000313" key="1">
    <source>
        <dbReference type="EMBL" id="CAH3044962.1"/>
    </source>
</evidence>
<dbReference type="EMBL" id="CALNXJ010000007">
    <property type="protein sequence ID" value="CAH3044962.1"/>
    <property type="molecule type" value="Genomic_DNA"/>
</dbReference>
<organism evidence="1 2">
    <name type="scientific">Pocillopora meandrina</name>
    <dbReference type="NCBI Taxonomy" id="46732"/>
    <lineage>
        <taxon>Eukaryota</taxon>
        <taxon>Metazoa</taxon>
        <taxon>Cnidaria</taxon>
        <taxon>Anthozoa</taxon>
        <taxon>Hexacorallia</taxon>
        <taxon>Scleractinia</taxon>
        <taxon>Astrocoeniina</taxon>
        <taxon>Pocilloporidae</taxon>
        <taxon>Pocillopora</taxon>
    </lineage>
</organism>
<comment type="caution">
    <text evidence="1">The sequence shown here is derived from an EMBL/GenBank/DDBJ whole genome shotgun (WGS) entry which is preliminary data.</text>
</comment>
<feature type="non-terminal residue" evidence="1">
    <location>
        <position position="44"/>
    </location>
</feature>
<dbReference type="AlphaFoldDB" id="A0AAU9W1I1"/>
<sequence length="44" mass="4856">MLSKCSTLAKILTSCLHPIIGGMYLDPHGQGKAYDFPLKMKAYL</sequence>
<proteinExistence type="predicted"/>
<dbReference type="Proteomes" id="UP001159428">
    <property type="component" value="Unassembled WGS sequence"/>
</dbReference>
<accession>A0AAU9W1I1</accession>
<reference evidence="1 2" key="1">
    <citation type="submission" date="2022-05" db="EMBL/GenBank/DDBJ databases">
        <authorList>
            <consortium name="Genoscope - CEA"/>
            <person name="William W."/>
        </authorList>
    </citation>
    <scope>NUCLEOTIDE SEQUENCE [LARGE SCALE GENOMIC DNA]</scope>
</reference>
<name>A0AAU9W1I1_9CNID</name>
<evidence type="ECO:0000313" key="2">
    <source>
        <dbReference type="Proteomes" id="UP001159428"/>
    </source>
</evidence>
<gene>
    <name evidence="1" type="ORF">PMEA_00031495</name>
</gene>